<feature type="chain" id="PRO_5036817262" description="Tetratricopeptide repeat protein" evidence="1">
    <location>
        <begin position="21"/>
        <end position="211"/>
    </location>
</feature>
<dbReference type="Gene3D" id="1.25.40.10">
    <property type="entry name" value="Tetratricopeptide repeat domain"/>
    <property type="match status" value="1"/>
</dbReference>
<gene>
    <name evidence="2" type="ORF">JL102_09185</name>
</gene>
<sequence length="211" mass="23793">MMRNLLLYTLIFFATQPLLAQSPYEQAMTKALQQFSEAESIDNLQTVANAFERISQKETQEWLPLYYESLTYVIMGFDNSASISERDRYYKQAEELANKAAILETNSEITALKGYVVMGQLSVDPAGRGQSLSSVAINYFQKAIEQNPGNPRALFLMAQMEYGAAQFFGESTENACATLRKAVNQYEKEESNALMPIWGKSRAVNMLNQCK</sequence>
<dbReference type="AlphaFoldDB" id="A0A937F775"/>
<accession>A0A937F775</accession>
<proteinExistence type="predicted"/>
<evidence type="ECO:0000313" key="2">
    <source>
        <dbReference type="EMBL" id="MBL3656302.1"/>
    </source>
</evidence>
<evidence type="ECO:0000313" key="3">
    <source>
        <dbReference type="Proteomes" id="UP000659388"/>
    </source>
</evidence>
<dbReference type="Proteomes" id="UP000659388">
    <property type="component" value="Unassembled WGS sequence"/>
</dbReference>
<evidence type="ECO:0008006" key="4">
    <source>
        <dbReference type="Google" id="ProtNLM"/>
    </source>
</evidence>
<dbReference type="RefSeq" id="WP_202244089.1">
    <property type="nucleotide sequence ID" value="NZ_JAESIY010000004.1"/>
</dbReference>
<dbReference type="EMBL" id="JAESIY010000004">
    <property type="protein sequence ID" value="MBL3656302.1"/>
    <property type="molecule type" value="Genomic_DNA"/>
</dbReference>
<organism evidence="2 3">
    <name type="scientific">Fulvivirga sediminis</name>
    <dbReference type="NCBI Taxonomy" id="2803949"/>
    <lineage>
        <taxon>Bacteria</taxon>
        <taxon>Pseudomonadati</taxon>
        <taxon>Bacteroidota</taxon>
        <taxon>Cytophagia</taxon>
        <taxon>Cytophagales</taxon>
        <taxon>Fulvivirgaceae</taxon>
        <taxon>Fulvivirga</taxon>
    </lineage>
</organism>
<keyword evidence="3" id="KW-1185">Reference proteome</keyword>
<name>A0A937F775_9BACT</name>
<comment type="caution">
    <text evidence="2">The sequence shown here is derived from an EMBL/GenBank/DDBJ whole genome shotgun (WGS) entry which is preliminary data.</text>
</comment>
<evidence type="ECO:0000256" key="1">
    <source>
        <dbReference type="SAM" id="SignalP"/>
    </source>
</evidence>
<dbReference type="SUPFAM" id="SSF48452">
    <property type="entry name" value="TPR-like"/>
    <property type="match status" value="1"/>
</dbReference>
<dbReference type="InterPro" id="IPR011990">
    <property type="entry name" value="TPR-like_helical_dom_sf"/>
</dbReference>
<feature type="signal peptide" evidence="1">
    <location>
        <begin position="1"/>
        <end position="20"/>
    </location>
</feature>
<keyword evidence="1" id="KW-0732">Signal</keyword>
<protein>
    <recommendedName>
        <fullName evidence="4">Tetratricopeptide repeat protein</fullName>
    </recommendedName>
</protein>
<reference evidence="2" key="1">
    <citation type="submission" date="2021-01" db="EMBL/GenBank/DDBJ databases">
        <title>Fulvivirga kasyanovii gen. nov., sp nov., a novel member of the phylum Bacteroidetes isolated from seawater in a mussel farm.</title>
        <authorList>
            <person name="Zhao L.-H."/>
            <person name="Wang Z.-J."/>
        </authorList>
    </citation>
    <scope>NUCLEOTIDE SEQUENCE</scope>
    <source>
        <strain evidence="2">2943</strain>
    </source>
</reference>